<proteinExistence type="predicted"/>
<dbReference type="AlphaFoldDB" id="A0A226DE84"/>
<dbReference type="EMBL" id="LNIX01000023">
    <property type="protein sequence ID" value="OXA43288.1"/>
    <property type="molecule type" value="Genomic_DNA"/>
</dbReference>
<evidence type="ECO:0000313" key="2">
    <source>
        <dbReference type="Proteomes" id="UP000198287"/>
    </source>
</evidence>
<feature type="non-terminal residue" evidence="1">
    <location>
        <position position="1"/>
    </location>
</feature>
<dbReference type="InterPro" id="IPR011735">
    <property type="entry name" value="WlaTC/HtrL_glycosyltransf"/>
</dbReference>
<reference evidence="1 2" key="1">
    <citation type="submission" date="2015-12" db="EMBL/GenBank/DDBJ databases">
        <title>The genome of Folsomia candida.</title>
        <authorList>
            <person name="Faddeeva A."/>
            <person name="Derks M.F."/>
            <person name="Anvar Y."/>
            <person name="Smit S."/>
            <person name="Van Straalen N."/>
            <person name="Roelofs D."/>
        </authorList>
    </citation>
    <scope>NUCLEOTIDE SEQUENCE [LARGE SCALE GENOMIC DNA]</scope>
    <source>
        <strain evidence="1 2">VU population</strain>
        <tissue evidence="1">Whole body</tissue>
    </source>
</reference>
<dbReference type="OrthoDB" id="411632at2759"/>
<evidence type="ECO:0000313" key="1">
    <source>
        <dbReference type="EMBL" id="OXA43288.1"/>
    </source>
</evidence>
<organism evidence="1 2">
    <name type="scientific">Folsomia candida</name>
    <name type="common">Springtail</name>
    <dbReference type="NCBI Taxonomy" id="158441"/>
    <lineage>
        <taxon>Eukaryota</taxon>
        <taxon>Metazoa</taxon>
        <taxon>Ecdysozoa</taxon>
        <taxon>Arthropoda</taxon>
        <taxon>Hexapoda</taxon>
        <taxon>Collembola</taxon>
        <taxon>Entomobryomorpha</taxon>
        <taxon>Isotomoidea</taxon>
        <taxon>Isotomidae</taxon>
        <taxon>Proisotominae</taxon>
        <taxon>Folsomia</taxon>
    </lineage>
</organism>
<dbReference type="Pfam" id="PF09612">
    <property type="entry name" value="HtrL_YibB"/>
    <property type="match status" value="1"/>
</dbReference>
<sequence length="201" mass="23604">RHYYLPNLLRGISSFPKILESTRFSIFIGKKTRHYNSSRHHSQENDTTLVTAFFATGTGKHTPDEYTEWMENLLGQGETPVVIFTQPEFQELMSTARDGRPTEFRIYEEIWSVPWLHEPHFLNKSYQEMHDLDPEKDNLTPELYAVWNSKPWFLQTVSQLNPFNSTYFYWMDVGSVREAGIVLNNFPSLERSSQVFGEDAR</sequence>
<accession>A0A226DE84</accession>
<keyword evidence="2" id="KW-1185">Reference proteome</keyword>
<name>A0A226DE84_FOLCA</name>
<comment type="caution">
    <text evidence="1">The sequence shown here is derived from an EMBL/GenBank/DDBJ whole genome shotgun (WGS) entry which is preliminary data.</text>
</comment>
<gene>
    <name evidence="1" type="ORF">Fcan01_21929</name>
</gene>
<protein>
    <submittedName>
        <fullName evidence="1">Protein HtrL</fullName>
    </submittedName>
</protein>
<dbReference type="Proteomes" id="UP000198287">
    <property type="component" value="Unassembled WGS sequence"/>
</dbReference>